<dbReference type="EMBL" id="MHNB01000015">
    <property type="protein sequence ID" value="OGZ37099.1"/>
    <property type="molecule type" value="Genomic_DNA"/>
</dbReference>
<dbReference type="PANTHER" id="PTHR43464:SF19">
    <property type="entry name" value="UBIQUINONE BIOSYNTHESIS O-METHYLTRANSFERASE, MITOCHONDRIAL"/>
    <property type="match status" value="1"/>
</dbReference>
<dbReference type="Gene3D" id="3.40.50.150">
    <property type="entry name" value="Vaccinia Virus protein VP39"/>
    <property type="match status" value="1"/>
</dbReference>
<proteinExistence type="predicted"/>
<evidence type="ECO:0000259" key="4">
    <source>
        <dbReference type="Pfam" id="PF13847"/>
    </source>
</evidence>
<dbReference type="CDD" id="cd02440">
    <property type="entry name" value="AdoMet_MTases"/>
    <property type="match status" value="1"/>
</dbReference>
<dbReference type="GO" id="GO:0008168">
    <property type="term" value="F:methyltransferase activity"/>
    <property type="evidence" value="ECO:0007669"/>
    <property type="project" value="UniProtKB-KW"/>
</dbReference>
<dbReference type="GO" id="GO:0032259">
    <property type="term" value="P:methylation"/>
    <property type="evidence" value="ECO:0007669"/>
    <property type="project" value="UniProtKB-KW"/>
</dbReference>
<organism evidence="5 6">
    <name type="scientific">Candidatus Portnoybacteria bacterium RIFCSPHIGHO2_12_FULL_38_9</name>
    <dbReference type="NCBI Taxonomy" id="1801997"/>
    <lineage>
        <taxon>Bacteria</taxon>
        <taxon>Candidatus Portnoyibacteriota</taxon>
    </lineage>
</organism>
<name>A0A1G2FGC1_9BACT</name>
<dbReference type="SUPFAM" id="SSF53335">
    <property type="entry name" value="S-adenosyl-L-methionine-dependent methyltransferases"/>
    <property type="match status" value="1"/>
</dbReference>
<keyword evidence="2" id="KW-0808">Transferase</keyword>
<comment type="caution">
    <text evidence="5">The sequence shown here is derived from an EMBL/GenBank/DDBJ whole genome shotgun (WGS) entry which is preliminary data.</text>
</comment>
<evidence type="ECO:0000256" key="3">
    <source>
        <dbReference type="ARBA" id="ARBA00022691"/>
    </source>
</evidence>
<evidence type="ECO:0000313" key="6">
    <source>
        <dbReference type="Proteomes" id="UP000177061"/>
    </source>
</evidence>
<dbReference type="PANTHER" id="PTHR43464">
    <property type="entry name" value="METHYLTRANSFERASE"/>
    <property type="match status" value="1"/>
</dbReference>
<accession>A0A1G2FGC1</accession>
<dbReference type="InterPro" id="IPR029063">
    <property type="entry name" value="SAM-dependent_MTases_sf"/>
</dbReference>
<evidence type="ECO:0000256" key="1">
    <source>
        <dbReference type="ARBA" id="ARBA00022603"/>
    </source>
</evidence>
<dbReference type="STRING" id="1801997.A3J64_01130"/>
<dbReference type="InterPro" id="IPR025714">
    <property type="entry name" value="Methyltranfer_dom"/>
</dbReference>
<keyword evidence="1" id="KW-0489">Methyltransferase</keyword>
<dbReference type="Proteomes" id="UP000177061">
    <property type="component" value="Unassembled WGS sequence"/>
</dbReference>
<sequence>MSSEKRFGYEWHKYQEIDPNYEIQFLKWIYPLKPKDFKGKKILDAGCGMGRNSYWALKYGAKDLTAFDYDKRSVKAAVKNLASFKNARVEFKSIYEIDYKNQFDIVFCLGVIHHLANPHLAIKNLIQSIKPGGLILIWVYGYQGNVWIVKFVNPIRKNITSKLPLPLVHFFSYFLSLPLWFWVKIFKGPGLYLRQLSGFKFWHIRSIVFDQLIPEIANYFTKEEAKKLLADFNELKEIEIYPVNNNSWTVLGQKYD</sequence>
<keyword evidence="3" id="KW-0949">S-adenosyl-L-methionine</keyword>
<dbReference type="AlphaFoldDB" id="A0A1G2FGC1"/>
<gene>
    <name evidence="5" type="ORF">A3J64_01130</name>
</gene>
<protein>
    <recommendedName>
        <fullName evidence="4">Methyltransferase domain-containing protein</fullName>
    </recommendedName>
</protein>
<feature type="domain" description="Methyltransferase" evidence="4">
    <location>
        <begin position="38"/>
        <end position="137"/>
    </location>
</feature>
<dbReference type="Pfam" id="PF13847">
    <property type="entry name" value="Methyltransf_31"/>
    <property type="match status" value="1"/>
</dbReference>
<evidence type="ECO:0000256" key="2">
    <source>
        <dbReference type="ARBA" id="ARBA00022679"/>
    </source>
</evidence>
<reference evidence="5 6" key="1">
    <citation type="journal article" date="2016" name="Nat. Commun.">
        <title>Thousands of microbial genomes shed light on interconnected biogeochemical processes in an aquifer system.</title>
        <authorList>
            <person name="Anantharaman K."/>
            <person name="Brown C.T."/>
            <person name="Hug L.A."/>
            <person name="Sharon I."/>
            <person name="Castelle C.J."/>
            <person name="Probst A.J."/>
            <person name="Thomas B.C."/>
            <person name="Singh A."/>
            <person name="Wilkins M.J."/>
            <person name="Karaoz U."/>
            <person name="Brodie E.L."/>
            <person name="Williams K.H."/>
            <person name="Hubbard S.S."/>
            <person name="Banfield J.F."/>
        </authorList>
    </citation>
    <scope>NUCLEOTIDE SEQUENCE [LARGE SCALE GENOMIC DNA]</scope>
</reference>
<evidence type="ECO:0000313" key="5">
    <source>
        <dbReference type="EMBL" id="OGZ37099.1"/>
    </source>
</evidence>